<dbReference type="Proteomes" id="UP000050795">
    <property type="component" value="Unassembled WGS sequence"/>
</dbReference>
<dbReference type="AlphaFoldDB" id="A0AA85JWH6"/>
<evidence type="ECO:0000313" key="1">
    <source>
        <dbReference type="Proteomes" id="UP000050795"/>
    </source>
</evidence>
<reference evidence="1" key="1">
    <citation type="submission" date="2022-06" db="EMBL/GenBank/DDBJ databases">
        <authorList>
            <person name="Berger JAMES D."/>
            <person name="Berger JAMES D."/>
        </authorList>
    </citation>
    <scope>NUCLEOTIDE SEQUENCE [LARGE SCALE GENOMIC DNA]</scope>
</reference>
<keyword evidence="1" id="KW-1185">Reference proteome</keyword>
<reference evidence="2" key="2">
    <citation type="submission" date="2023-11" db="UniProtKB">
        <authorList>
            <consortium name="WormBaseParasite"/>
        </authorList>
    </citation>
    <scope>IDENTIFICATION</scope>
</reference>
<protein>
    <submittedName>
        <fullName evidence="2">Uncharacterized protein</fullName>
    </submittedName>
</protein>
<dbReference type="WBParaSite" id="TREG1_41090.1">
    <property type="protein sequence ID" value="TREG1_41090.1"/>
    <property type="gene ID" value="TREG1_41090"/>
</dbReference>
<proteinExistence type="predicted"/>
<organism evidence="1 2">
    <name type="scientific">Trichobilharzia regenti</name>
    <name type="common">Nasal bird schistosome</name>
    <dbReference type="NCBI Taxonomy" id="157069"/>
    <lineage>
        <taxon>Eukaryota</taxon>
        <taxon>Metazoa</taxon>
        <taxon>Spiralia</taxon>
        <taxon>Lophotrochozoa</taxon>
        <taxon>Platyhelminthes</taxon>
        <taxon>Trematoda</taxon>
        <taxon>Digenea</taxon>
        <taxon>Strigeidida</taxon>
        <taxon>Schistosomatoidea</taxon>
        <taxon>Schistosomatidae</taxon>
        <taxon>Trichobilharzia</taxon>
    </lineage>
</organism>
<name>A0AA85JWH6_TRIRE</name>
<accession>A0AA85JWH6</accession>
<sequence>MPLWRKRGRVAYFNVENSILAESAKAGLTSTEDISEAKSNLRTVQDRQSFRFSSSGQLLPYKSPMLLHIKASLAPRTLTSSSPFPFLMPNFISDSMAILG</sequence>
<evidence type="ECO:0000313" key="2">
    <source>
        <dbReference type="WBParaSite" id="TREG1_41090.1"/>
    </source>
</evidence>